<dbReference type="PANTHER" id="PTHR34584">
    <property type="entry name" value="NA(+)/H(+) ANTIPORTER SUBUNIT E1"/>
    <property type="match status" value="1"/>
</dbReference>
<evidence type="ECO:0000256" key="4">
    <source>
        <dbReference type="ARBA" id="ARBA00022692"/>
    </source>
</evidence>
<comment type="caution">
    <text evidence="7">The sequence shown here is derived from an EMBL/GenBank/DDBJ whole genome shotgun (WGS) entry which is preliminary data.</text>
</comment>
<dbReference type="EMBL" id="JACORT010000008">
    <property type="protein sequence ID" value="MBC5784786.1"/>
    <property type="molecule type" value="Genomic_DNA"/>
</dbReference>
<dbReference type="NCBIfam" id="NF006518">
    <property type="entry name" value="PRK08965.1-2"/>
    <property type="match status" value="1"/>
</dbReference>
<evidence type="ECO:0000313" key="7">
    <source>
        <dbReference type="EMBL" id="MBC5784786.1"/>
    </source>
</evidence>
<evidence type="ECO:0000256" key="3">
    <source>
        <dbReference type="ARBA" id="ARBA00022475"/>
    </source>
</evidence>
<dbReference type="Proteomes" id="UP000608513">
    <property type="component" value="Unassembled WGS sequence"/>
</dbReference>
<keyword evidence="6" id="KW-0472">Membrane</keyword>
<evidence type="ECO:0000256" key="1">
    <source>
        <dbReference type="ARBA" id="ARBA00004651"/>
    </source>
</evidence>
<reference evidence="7" key="1">
    <citation type="submission" date="2020-08" db="EMBL/GenBank/DDBJ databases">
        <title>Ramlibacter sp. USB13 16S ribosomal RNA gene genome sequencing and assembly.</title>
        <authorList>
            <person name="Kang M."/>
        </authorList>
    </citation>
    <scope>NUCLEOTIDE SEQUENCE</scope>
    <source>
        <strain evidence="7">USB13</strain>
    </source>
</reference>
<keyword evidence="3" id="KW-1003">Cell membrane</keyword>
<evidence type="ECO:0000256" key="6">
    <source>
        <dbReference type="ARBA" id="ARBA00023136"/>
    </source>
</evidence>
<proteinExistence type="inferred from homology"/>
<dbReference type="PANTHER" id="PTHR34584:SF1">
    <property type="entry name" value="NA(+)_H(+) ANTIPORTER SUBUNIT E1"/>
    <property type="match status" value="1"/>
</dbReference>
<evidence type="ECO:0000256" key="5">
    <source>
        <dbReference type="ARBA" id="ARBA00022989"/>
    </source>
</evidence>
<dbReference type="InterPro" id="IPR002758">
    <property type="entry name" value="Cation_antiport_E"/>
</dbReference>
<dbReference type="GO" id="GO:0008324">
    <property type="term" value="F:monoatomic cation transmembrane transporter activity"/>
    <property type="evidence" value="ECO:0007669"/>
    <property type="project" value="InterPro"/>
</dbReference>
<accession>A0A923MTN7</accession>
<gene>
    <name evidence="7" type="ORF">H8N03_17685</name>
</gene>
<keyword evidence="4" id="KW-0812">Transmembrane</keyword>
<dbReference type="PIRSF" id="PIRSF019239">
    <property type="entry name" value="MrpE"/>
    <property type="match status" value="1"/>
</dbReference>
<organism evidence="7 8">
    <name type="scientific">Ramlibacter cellulosilyticus</name>
    <dbReference type="NCBI Taxonomy" id="2764187"/>
    <lineage>
        <taxon>Bacteria</taxon>
        <taxon>Pseudomonadati</taxon>
        <taxon>Pseudomonadota</taxon>
        <taxon>Betaproteobacteria</taxon>
        <taxon>Burkholderiales</taxon>
        <taxon>Comamonadaceae</taxon>
        <taxon>Ramlibacter</taxon>
    </lineage>
</organism>
<name>A0A923MTN7_9BURK</name>
<keyword evidence="5" id="KW-1133">Transmembrane helix</keyword>
<dbReference type="RefSeq" id="WP_187077539.1">
    <property type="nucleotide sequence ID" value="NZ_JACORT010000008.1"/>
</dbReference>
<dbReference type="AlphaFoldDB" id="A0A923MTN7"/>
<dbReference type="Pfam" id="PF01899">
    <property type="entry name" value="MNHE"/>
    <property type="match status" value="1"/>
</dbReference>
<comment type="similarity">
    <text evidence="2">Belongs to the CPA3 antiporters (TC 2.A.63) subunit E family.</text>
</comment>
<evidence type="ECO:0000313" key="8">
    <source>
        <dbReference type="Proteomes" id="UP000608513"/>
    </source>
</evidence>
<keyword evidence="8" id="KW-1185">Reference proteome</keyword>
<sequence>MKTTPHTPAGDRRWLAHPWLSAVVFASWLLLQGSLAPVHWIWAAVLALVLPWIAHDFIDTPVVPVRAGAAMLRLAACVLWDIVRANLTVARLALDPTREPRPAWLRVDSSLQDPRALGLLATIITMTPGTVSCVIDEERRRIHVHALDAGDPAAVVAEILERYERPLQEIFG</sequence>
<dbReference type="GO" id="GO:0005886">
    <property type="term" value="C:plasma membrane"/>
    <property type="evidence" value="ECO:0007669"/>
    <property type="project" value="UniProtKB-SubCell"/>
</dbReference>
<protein>
    <submittedName>
        <fullName evidence="7">Na+/H+ antiporter subunit E</fullName>
    </submittedName>
</protein>
<comment type="subcellular location">
    <subcellularLocation>
        <location evidence="1">Cell membrane</location>
        <topology evidence="1">Multi-pass membrane protein</topology>
    </subcellularLocation>
</comment>
<evidence type="ECO:0000256" key="2">
    <source>
        <dbReference type="ARBA" id="ARBA00006228"/>
    </source>
</evidence>